<reference evidence="2" key="1">
    <citation type="submission" date="2022-11" db="UniProtKB">
        <authorList>
            <consortium name="WormBaseParasite"/>
        </authorList>
    </citation>
    <scope>IDENTIFICATION</scope>
</reference>
<evidence type="ECO:0000313" key="1">
    <source>
        <dbReference type="Proteomes" id="UP000887564"/>
    </source>
</evidence>
<sequence length="138" mass="14562">MLSPKRNGSGLFWQLARSITQATEVSPSTSQAFVPPDSIATQGDAVVKSEVDDEPAGKRARVDSTNLLDIEALRKESSSSKASVRSLSHIVDAASVSTEDALRKPSSISADGGILRKISSVSDSYDEECIPPESDATP</sequence>
<evidence type="ECO:0000313" key="2">
    <source>
        <dbReference type="WBParaSite" id="PEQ_0000688701-mRNA-1"/>
    </source>
</evidence>
<dbReference type="Proteomes" id="UP000887564">
    <property type="component" value="Unplaced"/>
</dbReference>
<name>A0A914RKA0_PAREQ</name>
<proteinExistence type="predicted"/>
<protein>
    <submittedName>
        <fullName evidence="2">Uncharacterized protein</fullName>
    </submittedName>
</protein>
<dbReference type="WBParaSite" id="PEQ_0000688701-mRNA-1">
    <property type="protein sequence ID" value="PEQ_0000688701-mRNA-1"/>
    <property type="gene ID" value="PEQ_0000688701"/>
</dbReference>
<dbReference type="AlphaFoldDB" id="A0A914RKA0"/>
<organism evidence="1 2">
    <name type="scientific">Parascaris equorum</name>
    <name type="common">Equine roundworm</name>
    <dbReference type="NCBI Taxonomy" id="6256"/>
    <lineage>
        <taxon>Eukaryota</taxon>
        <taxon>Metazoa</taxon>
        <taxon>Ecdysozoa</taxon>
        <taxon>Nematoda</taxon>
        <taxon>Chromadorea</taxon>
        <taxon>Rhabditida</taxon>
        <taxon>Spirurina</taxon>
        <taxon>Ascaridomorpha</taxon>
        <taxon>Ascaridoidea</taxon>
        <taxon>Ascarididae</taxon>
        <taxon>Parascaris</taxon>
    </lineage>
</organism>
<keyword evidence="1" id="KW-1185">Reference proteome</keyword>
<accession>A0A914RKA0</accession>